<proteinExistence type="predicted"/>
<dbReference type="EMBL" id="GBRH01211679">
    <property type="protein sequence ID" value="JAD86216.1"/>
    <property type="molecule type" value="Transcribed_RNA"/>
</dbReference>
<organism evidence="1">
    <name type="scientific">Arundo donax</name>
    <name type="common">Giant reed</name>
    <name type="synonym">Donax arundinaceus</name>
    <dbReference type="NCBI Taxonomy" id="35708"/>
    <lineage>
        <taxon>Eukaryota</taxon>
        <taxon>Viridiplantae</taxon>
        <taxon>Streptophyta</taxon>
        <taxon>Embryophyta</taxon>
        <taxon>Tracheophyta</taxon>
        <taxon>Spermatophyta</taxon>
        <taxon>Magnoliopsida</taxon>
        <taxon>Liliopsida</taxon>
        <taxon>Poales</taxon>
        <taxon>Poaceae</taxon>
        <taxon>PACMAD clade</taxon>
        <taxon>Arundinoideae</taxon>
        <taxon>Arundineae</taxon>
        <taxon>Arundo</taxon>
    </lineage>
</organism>
<reference evidence="1" key="1">
    <citation type="submission" date="2014-09" db="EMBL/GenBank/DDBJ databases">
        <authorList>
            <person name="Magalhaes I.L.F."/>
            <person name="Oliveira U."/>
            <person name="Santos F.R."/>
            <person name="Vidigal T.H.D.A."/>
            <person name="Brescovit A.D."/>
            <person name="Santos A.J."/>
        </authorList>
    </citation>
    <scope>NUCLEOTIDE SEQUENCE</scope>
    <source>
        <tissue evidence="1">Shoot tissue taken approximately 20 cm above the soil surface</tissue>
    </source>
</reference>
<accession>A0A0A9DEH1</accession>
<sequence>MRAYKPLVGEIIGWNGSGMGDSAGLIVLLQVGMTGLHAEGDWHLGRKVPVRMVPQLKISHAAAQCNILLVLEIRKKTVTQISFIVSTSELTR</sequence>
<dbReference type="AlphaFoldDB" id="A0A0A9DEH1"/>
<reference evidence="1" key="2">
    <citation type="journal article" date="2015" name="Data Brief">
        <title>Shoot transcriptome of the giant reed, Arundo donax.</title>
        <authorList>
            <person name="Barrero R.A."/>
            <person name="Guerrero F.D."/>
            <person name="Moolhuijzen P."/>
            <person name="Goolsby J.A."/>
            <person name="Tidwell J."/>
            <person name="Bellgard S.E."/>
            <person name="Bellgard M.I."/>
        </authorList>
    </citation>
    <scope>NUCLEOTIDE SEQUENCE</scope>
    <source>
        <tissue evidence="1">Shoot tissue taken approximately 20 cm above the soil surface</tissue>
    </source>
</reference>
<protein>
    <submittedName>
        <fullName evidence="1">Zmm16</fullName>
    </submittedName>
</protein>
<name>A0A0A9DEH1_ARUDO</name>
<evidence type="ECO:0000313" key="1">
    <source>
        <dbReference type="EMBL" id="JAD86216.1"/>
    </source>
</evidence>